<comment type="caution">
    <text evidence="2">The sequence shown here is derived from an EMBL/GenBank/DDBJ whole genome shotgun (WGS) entry which is preliminary data.</text>
</comment>
<dbReference type="EMBL" id="BRXY01000267">
    <property type="protein sequence ID" value="GMH82393.1"/>
    <property type="molecule type" value="Genomic_DNA"/>
</dbReference>
<feature type="compositionally biased region" description="Acidic residues" evidence="1">
    <location>
        <begin position="50"/>
        <end position="59"/>
    </location>
</feature>
<sequence>MASSSAPSVWQYDLPTLRTFLLRCTPVTLADRTLSRHTLKAPSTMLESAQDYDDGDDNESPSMEDSHIAHLNAKIKSSSETMTDETVADRICSAVEKACRNDDTHGIMNIYQLHASSSTVVHVPGSVLSRCNLNGIVNACLGIEGVEGGVVSFRDSSIIKSAVTDSETKTAKNLIIPRRVQEVSRIIRRSLAAQTELDQLRTTPSRIREMVCPSVAMETIQHLQERIYERTGGSARMLDYEEFDEPQVAKVKRDVNDAYGAQKCKHCEFNVCTSFQQARTEEERFVELFNEKRDKWHKIKGEVKRWCLAHWERWATTKPPWFTPDMISKVPDDCIPKPHWERLGGKNRPKVLPGGSLGSIFRHDAKQGDLACQDCGVIVRENMVHEGEEFRNFSDKANRNHHNGMTNPLLSTAYNLGTSFGGSAFGVVGNYGAGAAGWGGGSKEKLLKKQDSQIQLNLSQYGKKEKATRTGYKDRQKLEAFAMMRDTCNALNLNNALGKKAEQLFSDFRDDRELLQDYEGVVAACLIEAFHETSKSGQKALKTTAGDIEQEDEDEREKVLSQKALRKMELHTRMDEADMMKPLPSKAEDDKDLLKKPMPDWNMDDVENWLTNAAESIAKAQFEKQQATKDAVLSGTQEEMEELMGESCMKIVERLQEDYEKGTGSTSTLAVKTKRADMGSLGMKWQGKDERGSGGAGGVGNSGRNTVSGKKAGEKKGGRTPGQIFLLFTAMKFSKIITGEAKVEARGRLIHAFMKETQEQQNLNKRKRKGEENAQRRLKQMIRKPHLNLKSEV</sequence>
<dbReference type="SUPFAM" id="SSF57783">
    <property type="entry name" value="Zinc beta-ribbon"/>
    <property type="match status" value="1"/>
</dbReference>
<dbReference type="Gene3D" id="1.10.472.170">
    <property type="match status" value="1"/>
</dbReference>
<feature type="region of interest" description="Disordered" evidence="1">
    <location>
        <begin position="758"/>
        <end position="793"/>
    </location>
</feature>
<feature type="region of interest" description="Disordered" evidence="1">
    <location>
        <begin position="683"/>
        <end position="719"/>
    </location>
</feature>
<feature type="region of interest" description="Disordered" evidence="1">
    <location>
        <begin position="536"/>
        <end position="558"/>
    </location>
</feature>
<proteinExistence type="predicted"/>
<evidence type="ECO:0000256" key="1">
    <source>
        <dbReference type="SAM" id="MobiDB-lite"/>
    </source>
</evidence>
<evidence type="ECO:0000313" key="3">
    <source>
        <dbReference type="Proteomes" id="UP001165085"/>
    </source>
</evidence>
<name>A0A9W7EMC6_9STRA</name>
<evidence type="ECO:0000313" key="2">
    <source>
        <dbReference type="EMBL" id="GMH82393.1"/>
    </source>
</evidence>
<accession>A0A9W7EMC6</accession>
<dbReference type="OrthoDB" id="197341at2759"/>
<feature type="compositionally biased region" description="Basic residues" evidence="1">
    <location>
        <begin position="776"/>
        <end position="787"/>
    </location>
</feature>
<keyword evidence="3" id="KW-1185">Reference proteome</keyword>
<organism evidence="2 3">
    <name type="scientific">Triparma strigata</name>
    <dbReference type="NCBI Taxonomy" id="1606541"/>
    <lineage>
        <taxon>Eukaryota</taxon>
        <taxon>Sar</taxon>
        <taxon>Stramenopiles</taxon>
        <taxon>Ochrophyta</taxon>
        <taxon>Bolidophyceae</taxon>
        <taxon>Parmales</taxon>
        <taxon>Triparmaceae</taxon>
        <taxon>Triparma</taxon>
    </lineage>
</organism>
<feature type="region of interest" description="Disordered" evidence="1">
    <location>
        <begin position="41"/>
        <end position="64"/>
    </location>
</feature>
<gene>
    <name evidence="2" type="ORF">TrST_g12572</name>
</gene>
<protein>
    <submittedName>
        <fullName evidence="2">Uncharacterized protein</fullName>
    </submittedName>
</protein>
<dbReference type="Proteomes" id="UP001165085">
    <property type="component" value="Unassembled WGS sequence"/>
</dbReference>
<reference evidence="3" key="1">
    <citation type="journal article" date="2023" name="Commun. Biol.">
        <title>Genome analysis of Parmales, the sister group of diatoms, reveals the evolutionary specialization of diatoms from phago-mixotrophs to photoautotrophs.</title>
        <authorList>
            <person name="Ban H."/>
            <person name="Sato S."/>
            <person name="Yoshikawa S."/>
            <person name="Yamada K."/>
            <person name="Nakamura Y."/>
            <person name="Ichinomiya M."/>
            <person name="Sato N."/>
            <person name="Blanc-Mathieu R."/>
            <person name="Endo H."/>
            <person name="Kuwata A."/>
            <person name="Ogata H."/>
        </authorList>
    </citation>
    <scope>NUCLEOTIDE SEQUENCE [LARGE SCALE GENOMIC DNA]</scope>
    <source>
        <strain evidence="3">NIES 3701</strain>
    </source>
</reference>
<dbReference type="AlphaFoldDB" id="A0A9W7EMC6"/>